<dbReference type="InterPro" id="IPR044862">
    <property type="entry name" value="Pro_4_hyd_alph_FE2OG_OXY"/>
</dbReference>
<dbReference type="SMART" id="SM00702">
    <property type="entry name" value="P4Hc"/>
    <property type="match status" value="1"/>
</dbReference>
<evidence type="ECO:0000259" key="5">
    <source>
        <dbReference type="SMART" id="SM00702"/>
    </source>
</evidence>
<keyword evidence="7" id="KW-1185">Reference proteome</keyword>
<sequence>MNDAEEIKEQNQFEELIQGLIDNQYGCCNDFIIPSIITGLRNNITTLNTSGKMKSAGIGNKVDFQNDQLIRSDKVNWIEELSTNEYEKIYLKKIWRFIHHLNKTCFTSIKTFESHYANYELGSFYKRHLDQFKSEKGRKYSIVLYLNQNWEEKDAGVLSLYPLNAEQKNISPLEGRMVFFRSDEMEHEVHPSATRERNSIAGWLKN</sequence>
<dbReference type="PANTHER" id="PTHR12907:SF26">
    <property type="entry name" value="HIF PROLYL HYDROXYLASE, ISOFORM C"/>
    <property type="match status" value="1"/>
</dbReference>
<evidence type="ECO:0000256" key="2">
    <source>
        <dbReference type="ARBA" id="ARBA00022896"/>
    </source>
</evidence>
<keyword evidence="2" id="KW-0847">Vitamin C</keyword>
<evidence type="ECO:0000256" key="3">
    <source>
        <dbReference type="ARBA" id="ARBA00022964"/>
    </source>
</evidence>
<dbReference type="Proteomes" id="UP000619238">
    <property type="component" value="Unassembled WGS sequence"/>
</dbReference>
<keyword evidence="4" id="KW-0560">Oxidoreductase</keyword>
<dbReference type="RefSeq" id="WP_187561860.1">
    <property type="nucleotide sequence ID" value="NZ_JACGWS010000004.1"/>
</dbReference>
<dbReference type="InterPro" id="IPR006620">
    <property type="entry name" value="Pro_4_hyd_alph"/>
</dbReference>
<comment type="cofactor">
    <cofactor evidence="1">
        <name>L-ascorbate</name>
        <dbReference type="ChEBI" id="CHEBI:38290"/>
    </cofactor>
</comment>
<accession>A0ABR7Q8J2</accession>
<organism evidence="6 7">
    <name type="scientific">Kordia aestuariivivens</name>
    <dbReference type="NCBI Taxonomy" id="2759037"/>
    <lineage>
        <taxon>Bacteria</taxon>
        <taxon>Pseudomonadati</taxon>
        <taxon>Bacteroidota</taxon>
        <taxon>Flavobacteriia</taxon>
        <taxon>Flavobacteriales</taxon>
        <taxon>Flavobacteriaceae</taxon>
        <taxon>Kordia</taxon>
    </lineage>
</organism>
<evidence type="ECO:0000256" key="1">
    <source>
        <dbReference type="ARBA" id="ARBA00001961"/>
    </source>
</evidence>
<reference evidence="6 7" key="1">
    <citation type="submission" date="2020-07" db="EMBL/GenBank/DDBJ databases">
        <title>Description of Kordia aestuariivivens sp. nov., isolated from a tidal flat.</title>
        <authorList>
            <person name="Park S."/>
            <person name="Yoon J.-H."/>
        </authorList>
    </citation>
    <scope>NUCLEOTIDE SEQUENCE [LARGE SCALE GENOMIC DNA]</scope>
    <source>
        <strain evidence="6 7">YSTF-M3</strain>
    </source>
</reference>
<dbReference type="PANTHER" id="PTHR12907">
    <property type="entry name" value="EGL NINE HOMOLOG-RELATED"/>
    <property type="match status" value="1"/>
</dbReference>
<name>A0ABR7Q8J2_9FLAO</name>
<dbReference type="Pfam" id="PF13640">
    <property type="entry name" value="2OG-FeII_Oxy_3"/>
    <property type="match status" value="1"/>
</dbReference>
<comment type="caution">
    <text evidence="6">The sequence shown here is derived from an EMBL/GenBank/DDBJ whole genome shotgun (WGS) entry which is preliminary data.</text>
</comment>
<protein>
    <submittedName>
        <fullName evidence="6">2OG-Fe(II) oxygenase</fullName>
    </submittedName>
</protein>
<keyword evidence="3" id="KW-0223">Dioxygenase</keyword>
<dbReference type="EMBL" id="JACGWS010000004">
    <property type="protein sequence ID" value="MBC8754813.1"/>
    <property type="molecule type" value="Genomic_DNA"/>
</dbReference>
<evidence type="ECO:0000313" key="7">
    <source>
        <dbReference type="Proteomes" id="UP000619238"/>
    </source>
</evidence>
<dbReference type="Gene3D" id="2.60.120.620">
    <property type="entry name" value="q2cbj1_9rhob like domain"/>
    <property type="match status" value="1"/>
</dbReference>
<proteinExistence type="predicted"/>
<gene>
    <name evidence="6" type="ORF">H2O64_09035</name>
</gene>
<dbReference type="InterPro" id="IPR051559">
    <property type="entry name" value="HIF_prolyl_hydroxylases"/>
</dbReference>
<evidence type="ECO:0000313" key="6">
    <source>
        <dbReference type="EMBL" id="MBC8754813.1"/>
    </source>
</evidence>
<feature type="domain" description="Prolyl 4-hydroxylase alpha subunit" evidence="5">
    <location>
        <begin position="24"/>
        <end position="205"/>
    </location>
</feature>
<evidence type="ECO:0000256" key="4">
    <source>
        <dbReference type="ARBA" id="ARBA00023002"/>
    </source>
</evidence>